<dbReference type="InterPro" id="IPR025662">
    <property type="entry name" value="Sigma_54_int_dom_ATP-bd_1"/>
</dbReference>
<feature type="domain" description="Sigma-54 factor interaction" evidence="6">
    <location>
        <begin position="374"/>
        <end position="603"/>
    </location>
</feature>
<evidence type="ECO:0000256" key="2">
    <source>
        <dbReference type="ARBA" id="ARBA00022840"/>
    </source>
</evidence>
<comment type="caution">
    <text evidence="7">The sequence shown here is derived from an EMBL/GenBank/DDBJ whole genome shotgun (WGS) entry which is preliminary data.</text>
</comment>
<reference evidence="7 8" key="1">
    <citation type="submission" date="2018-08" db="EMBL/GenBank/DDBJ databases">
        <title>A genome reference for cultivated species of the human gut microbiota.</title>
        <authorList>
            <person name="Zou Y."/>
            <person name="Xue W."/>
            <person name="Luo G."/>
        </authorList>
    </citation>
    <scope>NUCLEOTIDE SEQUENCE [LARGE SCALE GENOMIC DNA]</scope>
    <source>
        <strain evidence="7 8">AM07-24</strain>
    </source>
</reference>
<keyword evidence="8" id="KW-1185">Reference proteome</keyword>
<accession>A0A415E7I0</accession>
<evidence type="ECO:0000256" key="4">
    <source>
        <dbReference type="ARBA" id="ARBA00023125"/>
    </source>
</evidence>
<keyword evidence="2" id="KW-0067">ATP-binding</keyword>
<dbReference type="InterPro" id="IPR027417">
    <property type="entry name" value="P-loop_NTPase"/>
</dbReference>
<dbReference type="Proteomes" id="UP000284841">
    <property type="component" value="Unassembled WGS sequence"/>
</dbReference>
<dbReference type="OrthoDB" id="9803970at2"/>
<sequence>MRDTFGIERVLQPRGAVPVTAWKVDNSKKVLPNEARIKVERVHIELDSFQQICSQCDYDESKVIQRIMDIIDKRGKLHNPFTDSGGMLYGRVEEIGSRLAEQCDYRVGDEYLCLVTLTALPLYIESIEKVDFNYGQLIVKGYAIVFEDTMYFDSHFDEDIRYLLTALQEGGAFYSISRRVEADMSIAILGKDLLTAMLYSGVIRDKLGDRCRLLMVMDDEAYGCIPEEEVKQVLEEYADEVVFVDVRNPVDSYAEVVKTIGQMDMVINCIDKLGAETLSIFMCKNRGTVYFTGLANGYIKAILVAESIRKKIHAVDLDQYSADEISFTVSILKKVRRELNLVDHLYSKYSFRQDLSARTAGIFSQYEVSQVDDFIYASHVTEAMLEELINISKYDCNVIIQGETGVGKEKVMQLIHKNSGRNDKPCIKVNCATIQENLAESEFFGYEAGAFTGAQSSGKKGYFELANNGILFLDEIGTLSLSMQSKLLRVLQENQFYRVGGTKQINVNVRVICANNIPLMRLVETGRFREDLYYRLNICKINVPPLRDRKEDIYVLTKEFLSRYNKKYGVLKEIDENGYAALQSYDWPGNVRELENTVHRIVVSSKENMISGLDIESLLNQNIYEDNILDAKGKFRRDGKLNFDRVMEDQEKKLISYALKKEGTTRKAADSLGITQAKLMRIKKKYQL</sequence>
<dbReference type="SUPFAM" id="SSF52540">
    <property type="entry name" value="P-loop containing nucleoside triphosphate hydrolases"/>
    <property type="match status" value="1"/>
</dbReference>
<keyword evidence="1" id="KW-0547">Nucleotide-binding</keyword>
<dbReference type="PANTHER" id="PTHR32071">
    <property type="entry name" value="TRANSCRIPTIONAL REGULATORY PROTEIN"/>
    <property type="match status" value="1"/>
</dbReference>
<protein>
    <submittedName>
        <fullName evidence="7">AAA family ATPase</fullName>
    </submittedName>
</protein>
<evidence type="ECO:0000256" key="1">
    <source>
        <dbReference type="ARBA" id="ARBA00022741"/>
    </source>
</evidence>
<evidence type="ECO:0000259" key="6">
    <source>
        <dbReference type="PROSITE" id="PS50045"/>
    </source>
</evidence>
<dbReference type="InterPro" id="IPR025944">
    <property type="entry name" value="Sigma_54_int_dom_CS"/>
</dbReference>
<proteinExistence type="predicted"/>
<dbReference type="InterPro" id="IPR009057">
    <property type="entry name" value="Homeodomain-like_sf"/>
</dbReference>
<keyword evidence="4" id="KW-0238">DNA-binding</keyword>
<gene>
    <name evidence="7" type="ORF">DW099_03580</name>
</gene>
<name>A0A415E7I0_9FIRM</name>
<dbReference type="FunFam" id="3.40.50.300:FF:000006">
    <property type="entry name" value="DNA-binding transcriptional regulator NtrC"/>
    <property type="match status" value="1"/>
</dbReference>
<dbReference type="GO" id="GO:0006355">
    <property type="term" value="P:regulation of DNA-templated transcription"/>
    <property type="evidence" value="ECO:0007669"/>
    <property type="project" value="InterPro"/>
</dbReference>
<evidence type="ECO:0000313" key="7">
    <source>
        <dbReference type="EMBL" id="RHJ89664.1"/>
    </source>
</evidence>
<dbReference type="Gene3D" id="1.10.10.60">
    <property type="entry name" value="Homeodomain-like"/>
    <property type="match status" value="1"/>
</dbReference>
<dbReference type="PROSITE" id="PS00676">
    <property type="entry name" value="SIGMA54_INTERACT_2"/>
    <property type="match status" value="1"/>
</dbReference>
<dbReference type="InterPro" id="IPR002078">
    <property type="entry name" value="Sigma_54_int"/>
</dbReference>
<dbReference type="InterPro" id="IPR003593">
    <property type="entry name" value="AAA+_ATPase"/>
</dbReference>
<dbReference type="Pfam" id="PF00158">
    <property type="entry name" value="Sigma54_activat"/>
    <property type="match status" value="1"/>
</dbReference>
<dbReference type="InterPro" id="IPR058031">
    <property type="entry name" value="AAA_lid_NorR"/>
</dbReference>
<dbReference type="CDD" id="cd00009">
    <property type="entry name" value="AAA"/>
    <property type="match status" value="1"/>
</dbReference>
<organism evidence="7 8">
    <name type="scientific">Emergencia timonensis</name>
    <dbReference type="NCBI Taxonomy" id="1776384"/>
    <lineage>
        <taxon>Bacteria</taxon>
        <taxon>Bacillati</taxon>
        <taxon>Bacillota</taxon>
        <taxon>Clostridia</taxon>
        <taxon>Peptostreptococcales</taxon>
        <taxon>Anaerovoracaceae</taxon>
        <taxon>Emergencia</taxon>
    </lineage>
</organism>
<dbReference type="SMART" id="SM00382">
    <property type="entry name" value="AAA"/>
    <property type="match status" value="1"/>
</dbReference>
<dbReference type="EMBL" id="QRMS01000001">
    <property type="protein sequence ID" value="RHJ89664.1"/>
    <property type="molecule type" value="Genomic_DNA"/>
</dbReference>
<dbReference type="RefSeq" id="WP_118333744.1">
    <property type="nucleotide sequence ID" value="NZ_AP025567.1"/>
</dbReference>
<dbReference type="AlphaFoldDB" id="A0A415E7I0"/>
<dbReference type="SUPFAM" id="SSF46689">
    <property type="entry name" value="Homeodomain-like"/>
    <property type="match status" value="1"/>
</dbReference>
<dbReference type="InterPro" id="IPR025943">
    <property type="entry name" value="Sigma_54_int_dom_ATP-bd_2"/>
</dbReference>
<dbReference type="InterPro" id="IPR058932">
    <property type="entry name" value="KDD_N"/>
</dbReference>
<evidence type="ECO:0000256" key="5">
    <source>
        <dbReference type="ARBA" id="ARBA00023163"/>
    </source>
</evidence>
<dbReference type="Gene3D" id="1.10.8.60">
    <property type="match status" value="1"/>
</dbReference>
<dbReference type="STRING" id="1776384.GCA_900086585_03005"/>
<dbReference type="Pfam" id="PF26370">
    <property type="entry name" value="KDD_N"/>
    <property type="match status" value="1"/>
</dbReference>
<dbReference type="PANTHER" id="PTHR32071:SF57">
    <property type="entry name" value="C4-DICARBOXYLATE TRANSPORT TRANSCRIPTIONAL REGULATORY PROTEIN DCTD"/>
    <property type="match status" value="1"/>
</dbReference>
<evidence type="ECO:0000256" key="3">
    <source>
        <dbReference type="ARBA" id="ARBA00023015"/>
    </source>
</evidence>
<dbReference type="PROSITE" id="PS50045">
    <property type="entry name" value="SIGMA54_INTERACT_4"/>
    <property type="match status" value="1"/>
</dbReference>
<dbReference type="PROSITE" id="PS00688">
    <property type="entry name" value="SIGMA54_INTERACT_3"/>
    <property type="match status" value="1"/>
</dbReference>
<dbReference type="GO" id="GO:0005524">
    <property type="term" value="F:ATP binding"/>
    <property type="evidence" value="ECO:0007669"/>
    <property type="project" value="UniProtKB-KW"/>
</dbReference>
<keyword evidence="3" id="KW-0805">Transcription regulation</keyword>
<keyword evidence="5" id="KW-0804">Transcription</keyword>
<dbReference type="Pfam" id="PF25601">
    <property type="entry name" value="AAA_lid_14"/>
    <property type="match status" value="1"/>
</dbReference>
<dbReference type="GO" id="GO:0003677">
    <property type="term" value="F:DNA binding"/>
    <property type="evidence" value="ECO:0007669"/>
    <property type="project" value="UniProtKB-KW"/>
</dbReference>
<evidence type="ECO:0000313" key="8">
    <source>
        <dbReference type="Proteomes" id="UP000284841"/>
    </source>
</evidence>
<dbReference type="PROSITE" id="PS00675">
    <property type="entry name" value="SIGMA54_INTERACT_1"/>
    <property type="match status" value="1"/>
</dbReference>
<dbReference type="Gene3D" id="3.40.50.300">
    <property type="entry name" value="P-loop containing nucleotide triphosphate hydrolases"/>
    <property type="match status" value="1"/>
</dbReference>